<organism evidence="2 3">
    <name type="scientific">Maricaulis maris (strain MCS10)</name>
    <name type="common">Caulobacter maris</name>
    <dbReference type="NCBI Taxonomy" id="394221"/>
    <lineage>
        <taxon>Bacteria</taxon>
        <taxon>Pseudomonadati</taxon>
        <taxon>Pseudomonadota</taxon>
        <taxon>Alphaproteobacteria</taxon>
        <taxon>Maricaulales</taxon>
        <taxon>Maricaulaceae</taxon>
        <taxon>Maricaulis</taxon>
    </lineage>
</organism>
<name>Q0ATS4_MARMM</name>
<dbReference type="Proteomes" id="UP000001964">
    <property type="component" value="Chromosome"/>
</dbReference>
<protein>
    <submittedName>
        <fullName evidence="2">Uncharacterized protein</fullName>
    </submittedName>
</protein>
<feature type="transmembrane region" description="Helical" evidence="1">
    <location>
        <begin position="31"/>
        <end position="49"/>
    </location>
</feature>
<feature type="transmembrane region" description="Helical" evidence="1">
    <location>
        <begin position="133"/>
        <end position="151"/>
    </location>
</feature>
<evidence type="ECO:0000256" key="1">
    <source>
        <dbReference type="SAM" id="Phobius"/>
    </source>
</evidence>
<dbReference type="KEGG" id="mmr:Mmar10_0017"/>
<reference evidence="2 3" key="1">
    <citation type="submission" date="2006-08" db="EMBL/GenBank/DDBJ databases">
        <title>Complete sequence of Maricaulis maris MCS10.</title>
        <authorList>
            <consortium name="US DOE Joint Genome Institute"/>
            <person name="Copeland A."/>
            <person name="Lucas S."/>
            <person name="Lapidus A."/>
            <person name="Barry K."/>
            <person name="Detter J.C."/>
            <person name="Glavina del Rio T."/>
            <person name="Hammon N."/>
            <person name="Israni S."/>
            <person name="Dalin E."/>
            <person name="Tice H."/>
            <person name="Pitluck S."/>
            <person name="Saunders E."/>
            <person name="Brettin T."/>
            <person name="Bruce D."/>
            <person name="Han C."/>
            <person name="Tapia R."/>
            <person name="Gilna P."/>
            <person name="Schmutz J."/>
            <person name="Larimer F."/>
            <person name="Land M."/>
            <person name="Hauser L."/>
            <person name="Kyrpides N."/>
            <person name="Mikhailova N."/>
            <person name="Viollier P."/>
            <person name="Stephens C."/>
            <person name="Richardson P."/>
        </authorList>
    </citation>
    <scope>NUCLEOTIDE SEQUENCE [LARGE SCALE GENOMIC DNA]</scope>
    <source>
        <strain evidence="2 3">MCS10</strain>
    </source>
</reference>
<gene>
    <name evidence="2" type="ordered locus">Mmar10_0017</name>
</gene>
<dbReference type="EMBL" id="CP000449">
    <property type="protein sequence ID" value="ABI64313.1"/>
    <property type="molecule type" value="Genomic_DNA"/>
</dbReference>
<dbReference type="STRING" id="394221.Mmar10_0017"/>
<sequence>MVDDLRLPLNQTDAAIHLAPMTEFITDLSRLIVQLFAVWLIGVAGLCLLRPGLALKALEAMGSTPFIHFGEHALRALVGLALIGVADATTWPQAFFWAGVFIVGSSALIAIAPRRWHHAYAKFWARHLPPWSLQAMAPFTVVAGGALAWAVS</sequence>
<feature type="transmembrane region" description="Helical" evidence="1">
    <location>
        <begin position="94"/>
        <end position="112"/>
    </location>
</feature>
<dbReference type="AlphaFoldDB" id="Q0ATS4"/>
<dbReference type="eggNOG" id="ENOG5033ID6">
    <property type="taxonomic scope" value="Bacteria"/>
</dbReference>
<accession>Q0ATS4</accession>
<keyword evidence="3" id="KW-1185">Reference proteome</keyword>
<keyword evidence="1" id="KW-1133">Transmembrane helix</keyword>
<dbReference type="HOGENOM" id="CLU_1871457_0_0_5"/>
<evidence type="ECO:0000313" key="3">
    <source>
        <dbReference type="Proteomes" id="UP000001964"/>
    </source>
</evidence>
<evidence type="ECO:0000313" key="2">
    <source>
        <dbReference type="EMBL" id="ABI64313.1"/>
    </source>
</evidence>
<keyword evidence="1" id="KW-0472">Membrane</keyword>
<proteinExistence type="predicted"/>
<keyword evidence="1" id="KW-0812">Transmembrane</keyword>